<keyword evidence="3" id="KW-0378">Hydrolase</keyword>
<protein>
    <submittedName>
        <fullName evidence="3">Secreted glycosyl hydrolase</fullName>
    </submittedName>
</protein>
<dbReference type="InterPro" id="IPR010496">
    <property type="entry name" value="AL/BT2_dom"/>
</dbReference>
<feature type="chain" id="PRO_5024376565" evidence="1">
    <location>
        <begin position="18"/>
        <end position="270"/>
    </location>
</feature>
<dbReference type="AlphaFoldDB" id="A0A5K7S4C6"/>
<feature type="domain" description="3-keto-alpha-glucoside-1,2-lyase/3-keto-2-hydroxy-glucal hydratase" evidence="2">
    <location>
        <begin position="58"/>
        <end position="266"/>
    </location>
</feature>
<name>A0A5K7S4C6_9BACT</name>
<organism evidence="3 4">
    <name type="scientific">Aquipluma nitroreducens</name>
    <dbReference type="NCBI Taxonomy" id="2010828"/>
    <lineage>
        <taxon>Bacteria</taxon>
        <taxon>Pseudomonadati</taxon>
        <taxon>Bacteroidota</taxon>
        <taxon>Bacteroidia</taxon>
        <taxon>Marinilabiliales</taxon>
        <taxon>Prolixibacteraceae</taxon>
        <taxon>Aquipluma</taxon>
    </lineage>
</organism>
<keyword evidence="1" id="KW-0732">Signal</keyword>
<evidence type="ECO:0000313" key="3">
    <source>
        <dbReference type="EMBL" id="BBE16325.1"/>
    </source>
</evidence>
<dbReference type="RefSeq" id="WP_318349407.1">
    <property type="nucleotide sequence ID" value="NZ_AP018694.1"/>
</dbReference>
<dbReference type="EMBL" id="AP018694">
    <property type="protein sequence ID" value="BBE16325.1"/>
    <property type="molecule type" value="Genomic_DNA"/>
</dbReference>
<sequence length="270" mass="30073">MNKSTILILLATAFLFASFKIQSTKVDLVKAVGTDTLKSANAEIGLLNSLTEDEKAQGWILMFNGSTSEGWRGNNRPDFPSGWVIEDGCLKCQASGRGEPGAANGGDILYDKQMFSNFDLKLEWKISEGGNSGIFYLGKEVKGWPIYKTAPEMQVLDNDRHPDALLGKDGNRKAGSLYDLISANPQNAKPAGEWNSVEIICYQGTVIHKMNGEVVVEYHLWTPEWNELVRGSKFPRLNPDWTNVNKEGIIALQDHGNDVWFRNIKIHPLF</sequence>
<evidence type="ECO:0000313" key="4">
    <source>
        <dbReference type="Proteomes" id="UP001193389"/>
    </source>
</evidence>
<feature type="signal peptide" evidence="1">
    <location>
        <begin position="1"/>
        <end position="17"/>
    </location>
</feature>
<dbReference type="Proteomes" id="UP001193389">
    <property type="component" value="Chromosome"/>
</dbReference>
<evidence type="ECO:0000259" key="2">
    <source>
        <dbReference type="Pfam" id="PF06439"/>
    </source>
</evidence>
<dbReference type="Pfam" id="PF06439">
    <property type="entry name" value="3keto-disac_hyd"/>
    <property type="match status" value="1"/>
</dbReference>
<evidence type="ECO:0000256" key="1">
    <source>
        <dbReference type="SAM" id="SignalP"/>
    </source>
</evidence>
<accession>A0A5K7S4C6</accession>
<keyword evidence="4" id="KW-1185">Reference proteome</keyword>
<dbReference type="KEGG" id="anf:AQPE_0462"/>
<proteinExistence type="predicted"/>
<dbReference type="Gene3D" id="2.60.120.560">
    <property type="entry name" value="Exo-inulinase, domain 1"/>
    <property type="match status" value="1"/>
</dbReference>
<dbReference type="GO" id="GO:0016787">
    <property type="term" value="F:hydrolase activity"/>
    <property type="evidence" value="ECO:0007669"/>
    <property type="project" value="UniProtKB-KW"/>
</dbReference>
<reference evidence="3" key="1">
    <citation type="journal article" date="2020" name="Int. J. Syst. Evol. Microbiol.">
        <title>Aquipluma nitroreducens gen. nov. sp. nov., a novel facultatively anaerobic bacterium isolated from a freshwater lake.</title>
        <authorList>
            <person name="Watanabe M."/>
            <person name="Kojima H."/>
            <person name="Fukui M."/>
        </authorList>
    </citation>
    <scope>NUCLEOTIDE SEQUENCE</scope>
    <source>
        <strain evidence="3">MeG22</strain>
    </source>
</reference>
<gene>
    <name evidence="3" type="ORF">AQPE_0462</name>
</gene>